<dbReference type="PANTHER" id="PTHR47245">
    <property type="entry name" value="PEPTIDYLPROLYL ISOMERASE"/>
    <property type="match status" value="1"/>
</dbReference>
<dbReference type="PANTHER" id="PTHR47245:SF1">
    <property type="entry name" value="FOLDASE PROTEIN PRSA"/>
    <property type="match status" value="1"/>
</dbReference>
<proteinExistence type="inferred from homology"/>
<evidence type="ECO:0000256" key="1">
    <source>
        <dbReference type="ARBA" id="ARBA00000971"/>
    </source>
</evidence>
<dbReference type="EMBL" id="JACHHQ010000002">
    <property type="protein sequence ID" value="MBB5199142.1"/>
    <property type="molecule type" value="Genomic_DNA"/>
</dbReference>
<dbReference type="InterPro" id="IPR014274">
    <property type="entry name" value="PPIase_EpsD"/>
</dbReference>
<protein>
    <recommendedName>
        <fullName evidence="3">peptidylprolyl isomerase</fullName>
        <ecNumber evidence="3">5.2.1.8</ecNumber>
    </recommendedName>
</protein>
<dbReference type="AlphaFoldDB" id="A0A840RPS4"/>
<evidence type="ECO:0000256" key="6">
    <source>
        <dbReference type="ARBA" id="ARBA00023235"/>
    </source>
</evidence>
<name>A0A840RPS4_9BURK</name>
<evidence type="ECO:0000313" key="9">
    <source>
        <dbReference type="Proteomes" id="UP000571084"/>
    </source>
</evidence>
<comment type="caution">
    <text evidence="8">The sequence shown here is derived from an EMBL/GenBank/DDBJ whole genome shotgun (WGS) entry which is preliminary data.</text>
</comment>
<keyword evidence="6 8" id="KW-0413">Isomerase</keyword>
<dbReference type="Proteomes" id="UP000571084">
    <property type="component" value="Unassembled WGS sequence"/>
</dbReference>
<dbReference type="EC" id="5.2.1.8" evidence="3"/>
<evidence type="ECO:0000259" key="7">
    <source>
        <dbReference type="Pfam" id="PF13145"/>
    </source>
</evidence>
<sequence length="322" mass="34712">MTNSLSALFRLSNAVLPARRMVGSALLVFLAATLSACGDTEKAPGQSLARVNGEDITILQLNDELQRTGDQQTFTKKQVLEGLIDRQLLVTAAQSEKLERDPLVMQAIERDKAQILAQAYLQRKIANNGRPSALDIDSFYQKNPDLFSLRKQFELKELVIDTKNLSPELTALMGTAKSLNEVASWLDSKKIAFAPTHVTRTSVDLPNDVVKAMKSMSKGQLFTLKEGQRSILIAIEDIKDTPVTGPAASAQIERFLINQKNKEAEIAEIARLHMGAKIAYLNDGLINKDVTAPAAAAAAAAAAPVPKADAAGNIARGVAGLK</sequence>
<feature type="domain" description="PpiC" evidence="7">
    <location>
        <begin position="133"/>
        <end position="234"/>
    </location>
</feature>
<comment type="similarity">
    <text evidence="2">Belongs to the PpiC/parvulin rotamase family.</text>
</comment>
<keyword evidence="9" id="KW-1185">Reference proteome</keyword>
<organism evidence="8 9">
    <name type="scientific">Glaciimonas immobilis</name>
    <dbReference type="NCBI Taxonomy" id="728004"/>
    <lineage>
        <taxon>Bacteria</taxon>
        <taxon>Pseudomonadati</taxon>
        <taxon>Pseudomonadota</taxon>
        <taxon>Betaproteobacteria</taxon>
        <taxon>Burkholderiales</taxon>
        <taxon>Oxalobacteraceae</taxon>
        <taxon>Glaciimonas</taxon>
    </lineage>
</organism>
<keyword evidence="4" id="KW-0732">Signal</keyword>
<dbReference type="Pfam" id="PF13145">
    <property type="entry name" value="Rotamase_2"/>
    <property type="match status" value="1"/>
</dbReference>
<dbReference type="InterPro" id="IPR050245">
    <property type="entry name" value="PrsA_foldase"/>
</dbReference>
<reference evidence="8 9" key="1">
    <citation type="submission" date="2020-08" db="EMBL/GenBank/DDBJ databases">
        <title>Genomic Encyclopedia of Type Strains, Phase IV (KMG-IV): sequencing the most valuable type-strain genomes for metagenomic binning, comparative biology and taxonomic classification.</title>
        <authorList>
            <person name="Goeker M."/>
        </authorList>
    </citation>
    <scope>NUCLEOTIDE SEQUENCE [LARGE SCALE GENOMIC DNA]</scope>
    <source>
        <strain evidence="8 9">DSM 23240</strain>
    </source>
</reference>
<accession>A0A840RPS4</accession>
<evidence type="ECO:0000256" key="3">
    <source>
        <dbReference type="ARBA" id="ARBA00013194"/>
    </source>
</evidence>
<dbReference type="InterPro" id="IPR027304">
    <property type="entry name" value="Trigger_fact/SurA_dom_sf"/>
</dbReference>
<evidence type="ECO:0000256" key="5">
    <source>
        <dbReference type="ARBA" id="ARBA00023110"/>
    </source>
</evidence>
<comment type="catalytic activity">
    <reaction evidence="1">
        <text>[protein]-peptidylproline (omega=180) = [protein]-peptidylproline (omega=0)</text>
        <dbReference type="Rhea" id="RHEA:16237"/>
        <dbReference type="Rhea" id="RHEA-COMP:10747"/>
        <dbReference type="Rhea" id="RHEA-COMP:10748"/>
        <dbReference type="ChEBI" id="CHEBI:83833"/>
        <dbReference type="ChEBI" id="CHEBI:83834"/>
        <dbReference type="EC" id="5.2.1.8"/>
    </reaction>
</comment>
<evidence type="ECO:0000313" key="8">
    <source>
        <dbReference type="EMBL" id="MBB5199142.1"/>
    </source>
</evidence>
<evidence type="ECO:0000256" key="4">
    <source>
        <dbReference type="ARBA" id="ARBA00022729"/>
    </source>
</evidence>
<dbReference type="InterPro" id="IPR000297">
    <property type="entry name" value="PPIase_PpiC"/>
</dbReference>
<gene>
    <name evidence="8" type="ORF">HNR39_000969</name>
</gene>
<dbReference type="NCBIfam" id="TIGR02925">
    <property type="entry name" value="cis_trans_EpsD"/>
    <property type="match status" value="1"/>
</dbReference>
<dbReference type="RefSeq" id="WP_245182331.1">
    <property type="nucleotide sequence ID" value="NZ_JAAOZT010000006.1"/>
</dbReference>
<keyword evidence="5" id="KW-0697">Rotamase</keyword>
<dbReference type="Gene3D" id="1.10.8.1040">
    <property type="match status" value="1"/>
</dbReference>
<dbReference type="GO" id="GO:0003755">
    <property type="term" value="F:peptidyl-prolyl cis-trans isomerase activity"/>
    <property type="evidence" value="ECO:0007669"/>
    <property type="project" value="UniProtKB-KW"/>
</dbReference>
<dbReference type="SUPFAM" id="SSF109998">
    <property type="entry name" value="Triger factor/SurA peptide-binding domain-like"/>
    <property type="match status" value="1"/>
</dbReference>
<evidence type="ECO:0000256" key="2">
    <source>
        <dbReference type="ARBA" id="ARBA00007656"/>
    </source>
</evidence>